<comment type="caution">
    <text evidence="1">The sequence shown here is derived from an EMBL/GenBank/DDBJ whole genome shotgun (WGS) entry which is preliminary data.</text>
</comment>
<evidence type="ECO:0000313" key="1">
    <source>
        <dbReference type="EMBL" id="NSL90216.1"/>
    </source>
</evidence>
<protein>
    <submittedName>
        <fullName evidence="1">Uncharacterized protein</fullName>
    </submittedName>
</protein>
<accession>A0A433WL76</accession>
<dbReference type="OrthoDB" id="672950at2"/>
<name>A0A433WL76_9BACT</name>
<dbReference type="Proteomes" id="UP000281028">
    <property type="component" value="Unassembled WGS sequence"/>
</dbReference>
<dbReference type="AlphaFoldDB" id="A0A433WL76"/>
<reference evidence="1" key="1">
    <citation type="submission" date="2020-05" db="EMBL/GenBank/DDBJ databases">
        <title>Chitinophaga laudate sp. nov., isolated from a tropical peat swamp.</title>
        <authorList>
            <person name="Goh C.B.S."/>
            <person name="Lee M.S."/>
            <person name="Parimannan S."/>
            <person name="Pasbakhsh P."/>
            <person name="Yule C.M."/>
            <person name="Rajandas H."/>
            <person name="Loke S."/>
            <person name="Croft L."/>
            <person name="Tan J.B.L."/>
        </authorList>
    </citation>
    <scope>NUCLEOTIDE SEQUENCE</scope>
    <source>
        <strain evidence="1">Mgbs1</strain>
    </source>
</reference>
<proteinExistence type="predicted"/>
<evidence type="ECO:0000313" key="2">
    <source>
        <dbReference type="Proteomes" id="UP000281028"/>
    </source>
</evidence>
<gene>
    <name evidence="1" type="ORF">ECE50_025500</name>
</gene>
<organism evidence="1 2">
    <name type="scientific">Chitinophaga solisilvae</name>
    <dbReference type="NCBI Taxonomy" id="1233460"/>
    <lineage>
        <taxon>Bacteria</taxon>
        <taxon>Pseudomonadati</taxon>
        <taxon>Bacteroidota</taxon>
        <taxon>Chitinophagia</taxon>
        <taxon>Chitinophagales</taxon>
        <taxon>Chitinophagaceae</taxon>
        <taxon>Chitinophaga</taxon>
    </lineage>
</organism>
<keyword evidence="2" id="KW-1185">Reference proteome</keyword>
<dbReference type="EMBL" id="RIAR02000001">
    <property type="protein sequence ID" value="NSL90216.1"/>
    <property type="molecule type" value="Genomic_DNA"/>
</dbReference>
<sequence>MSKNDEVMGDKIIINNSAIGAVGSNAVNYGSVTSSSENYDYSIMLAEIIKLKDTISAMPTSDAHILALSALIQAEEGASTQNGAFMTGALRKLGSWVFNVARDIGVNVIANYIGK</sequence>